<evidence type="ECO:0000313" key="2">
    <source>
        <dbReference type="EMBL" id="OYO23491.1"/>
    </source>
</evidence>
<feature type="compositionally biased region" description="Gly residues" evidence="1">
    <location>
        <begin position="104"/>
        <end position="113"/>
    </location>
</feature>
<accession>A0A255H7B1</accession>
<protein>
    <submittedName>
        <fullName evidence="2">Uncharacterized protein</fullName>
    </submittedName>
</protein>
<evidence type="ECO:0000313" key="3">
    <source>
        <dbReference type="Proteomes" id="UP000216311"/>
    </source>
</evidence>
<dbReference type="EMBL" id="NMVQ01000007">
    <property type="protein sequence ID" value="OYO23491.1"/>
    <property type="molecule type" value="Genomic_DNA"/>
</dbReference>
<gene>
    <name evidence="2" type="ORF">CGZ93_06005</name>
</gene>
<organism evidence="2 3">
    <name type="scientific">Enemella dayhoffiae</name>
    <dbReference type="NCBI Taxonomy" id="2016507"/>
    <lineage>
        <taxon>Bacteria</taxon>
        <taxon>Bacillati</taxon>
        <taxon>Actinomycetota</taxon>
        <taxon>Actinomycetes</taxon>
        <taxon>Propionibacteriales</taxon>
        <taxon>Propionibacteriaceae</taxon>
        <taxon>Enemella</taxon>
    </lineage>
</organism>
<dbReference type="Proteomes" id="UP000216311">
    <property type="component" value="Unassembled WGS sequence"/>
</dbReference>
<sequence>MAVPDFGNTVAYEVPQEWLRFQQGTLRGDRQSAYLGEGSVVVNADGSGSVTIAAPARGWEKGPYLVWVEGEYDDHGQRVGAWLFKYTVDGATGGCSAGSKPGSTGTGTTGSGRGRGRDHGRTAAHRCLRSASADRPGPVGPGRSFVALR</sequence>
<keyword evidence="3" id="KW-1185">Reference proteome</keyword>
<evidence type="ECO:0000256" key="1">
    <source>
        <dbReference type="SAM" id="MobiDB-lite"/>
    </source>
</evidence>
<dbReference type="RefSeq" id="WP_094363249.1">
    <property type="nucleotide sequence ID" value="NZ_NMVQ01000007.1"/>
</dbReference>
<feature type="region of interest" description="Disordered" evidence="1">
    <location>
        <begin position="94"/>
        <end position="149"/>
    </location>
</feature>
<comment type="caution">
    <text evidence="2">The sequence shown here is derived from an EMBL/GenBank/DDBJ whole genome shotgun (WGS) entry which is preliminary data.</text>
</comment>
<name>A0A255H7B1_9ACTN</name>
<reference evidence="2 3" key="1">
    <citation type="submission" date="2017-07" db="EMBL/GenBank/DDBJ databases">
        <title>Draft whole genome sequences of clinical Proprionibacteriaceae strains.</title>
        <authorList>
            <person name="Bernier A.-M."/>
            <person name="Bernard K."/>
            <person name="Domingo M.-C."/>
        </authorList>
    </citation>
    <scope>NUCLEOTIDE SEQUENCE [LARGE SCALE GENOMIC DNA]</scope>
    <source>
        <strain evidence="2 3">NML 130396</strain>
    </source>
</reference>
<proteinExistence type="predicted"/>
<dbReference type="AlphaFoldDB" id="A0A255H7B1"/>